<dbReference type="PANTHER" id="PTHR24045:SF0">
    <property type="entry name" value="N-ACETYLGLUCOSAMINE-1-PHOSPHOTRANSFERASE SUBUNITS ALPHA_BETA"/>
    <property type="match status" value="1"/>
</dbReference>
<sequence length="584" mass="65031">MPGPLPSVPRRLVPTRVRERRAQERAELKAETARLAKEQKLRAARAAMFASDTGIREFTVEGRSYYGRTVSSFTAEGARADNLHLVTDALDHAGVGYFLVPGRNHTRHVVGVLLRNRRAFLAALRELYRHAPVYMSTPDKGAWPEACAAYVDGPLPTELKRQTVIRFNEVYLGPDGQVLSGFEQGCEVEFWQEGEALLEPDADGTVPPLPVLRTSAPPAMLPGALVAPRTNAVSDIVPADARSTVFRTIQGRAHPTFADFAEPVTTSVDFPLDVVYTWVDGDDPELADRRARHRELAGIGGRTREAGASRYTSRDELRYSLRSLEMNAPFVRNIYIVTDGQVPVWLDTAASGVRVVDHKEIFDDPSVLPVFNSHAIGTQLHHISGLSERYLYFNDDIFVGRPITAGHFFHGNGIARIPFSPNQYGLGAPHPDEPAPNSAGKNVRTLMAGAHGRMTVNKFLHTPHPQMRSVMREIEERYPEAVARTAASRFRSITDIAMGASTHHHHAYFTGRGVPGKYRTRYVDVAAPTAEERMEGLLTHRDFDFFCLNDVDTPPERAEEIALRVRDFLEAYFPFPSRWELPLG</sequence>
<evidence type="ECO:0000259" key="6">
    <source>
        <dbReference type="Pfam" id="PF17102"/>
    </source>
</evidence>
<dbReference type="InterPro" id="IPR031356">
    <property type="entry name" value="Stealth_CR4"/>
</dbReference>
<keyword evidence="9" id="KW-1185">Reference proteome</keyword>
<evidence type="ECO:0000259" key="4">
    <source>
        <dbReference type="Pfam" id="PF11380"/>
    </source>
</evidence>
<keyword evidence="3" id="KW-0270">Exopolysaccharide synthesis</keyword>
<dbReference type="EMBL" id="JAVRET010000095">
    <property type="protein sequence ID" value="MDT0412783.1"/>
    <property type="molecule type" value="Genomic_DNA"/>
</dbReference>
<reference evidence="9" key="1">
    <citation type="submission" date="2023-07" db="EMBL/GenBank/DDBJ databases">
        <title>30 novel species of actinomycetes from the DSMZ collection.</title>
        <authorList>
            <person name="Nouioui I."/>
        </authorList>
    </citation>
    <scope>NUCLEOTIDE SEQUENCE [LARGE SCALE GENOMIC DNA]</scope>
    <source>
        <strain evidence="9">DSM 41979</strain>
    </source>
</reference>
<dbReference type="PANTHER" id="PTHR24045">
    <property type="match status" value="1"/>
</dbReference>
<evidence type="ECO:0000256" key="1">
    <source>
        <dbReference type="ARBA" id="ARBA00007583"/>
    </source>
</evidence>
<feature type="domain" description="Stealth protein CR1 conserved region 1" evidence="5">
    <location>
        <begin position="270"/>
        <end position="292"/>
    </location>
</feature>
<protein>
    <submittedName>
        <fullName evidence="8">Stealth family protein</fullName>
    </submittedName>
</protein>
<feature type="domain" description="Stealth protein CR2 conserved region 2" evidence="4">
    <location>
        <begin position="310"/>
        <end position="415"/>
    </location>
</feature>
<feature type="domain" description="Stealth protein CR3 conserved region 3" evidence="6">
    <location>
        <begin position="461"/>
        <end position="508"/>
    </location>
</feature>
<dbReference type="InterPro" id="IPR031357">
    <property type="entry name" value="Stealth_CR3"/>
</dbReference>
<dbReference type="Pfam" id="PF11380">
    <property type="entry name" value="Stealth_CR2"/>
    <property type="match status" value="1"/>
</dbReference>
<comment type="caution">
    <text evidence="8">The sequence shown here is derived from an EMBL/GenBank/DDBJ whole genome shotgun (WGS) entry which is preliminary data.</text>
</comment>
<feature type="domain" description="Stealth protein CR4 conserved region 4" evidence="7">
    <location>
        <begin position="536"/>
        <end position="582"/>
    </location>
</feature>
<evidence type="ECO:0000256" key="3">
    <source>
        <dbReference type="ARBA" id="ARBA00023169"/>
    </source>
</evidence>
<gene>
    <name evidence="8" type="ORF">RM698_27520</name>
</gene>
<dbReference type="Proteomes" id="UP001183610">
    <property type="component" value="Unassembled WGS sequence"/>
</dbReference>
<comment type="similarity">
    <text evidence="1">Belongs to the stealth family.</text>
</comment>
<evidence type="ECO:0000259" key="7">
    <source>
        <dbReference type="Pfam" id="PF17103"/>
    </source>
</evidence>
<name>A0ABU2R7V2_9ACTN</name>
<dbReference type="InterPro" id="IPR021520">
    <property type="entry name" value="Stealth_CR2"/>
</dbReference>
<dbReference type="Pfam" id="PF17103">
    <property type="entry name" value="Stealth_CR4"/>
    <property type="match status" value="1"/>
</dbReference>
<evidence type="ECO:0000313" key="9">
    <source>
        <dbReference type="Proteomes" id="UP001183610"/>
    </source>
</evidence>
<evidence type="ECO:0000256" key="2">
    <source>
        <dbReference type="ARBA" id="ARBA00022679"/>
    </source>
</evidence>
<keyword evidence="2" id="KW-0808">Transferase</keyword>
<evidence type="ECO:0000313" key="8">
    <source>
        <dbReference type="EMBL" id="MDT0412783.1"/>
    </source>
</evidence>
<evidence type="ECO:0000259" key="5">
    <source>
        <dbReference type="Pfam" id="PF17101"/>
    </source>
</evidence>
<dbReference type="Pfam" id="PF17102">
    <property type="entry name" value="Stealth_CR3"/>
    <property type="match status" value="1"/>
</dbReference>
<dbReference type="RefSeq" id="WP_010277073.1">
    <property type="nucleotide sequence ID" value="NZ_JAVRET010000095.1"/>
</dbReference>
<organism evidence="8 9">
    <name type="scientific">Streptomyces evansiae</name>
    <dbReference type="NCBI Taxonomy" id="3075535"/>
    <lineage>
        <taxon>Bacteria</taxon>
        <taxon>Bacillati</taxon>
        <taxon>Actinomycetota</taxon>
        <taxon>Actinomycetes</taxon>
        <taxon>Kitasatosporales</taxon>
        <taxon>Streptomycetaceae</taxon>
        <taxon>Streptomyces</taxon>
    </lineage>
</organism>
<dbReference type="Pfam" id="PF17101">
    <property type="entry name" value="Stealth_CR1"/>
    <property type="match status" value="1"/>
</dbReference>
<dbReference type="InterPro" id="IPR047141">
    <property type="entry name" value="Stealth"/>
</dbReference>
<dbReference type="InterPro" id="IPR031358">
    <property type="entry name" value="Stealth_CR1"/>
</dbReference>
<proteinExistence type="inferred from homology"/>
<accession>A0ABU2R7V2</accession>